<name>A0A2U1U2D7_9GAMM</name>
<dbReference type="GO" id="GO:0003700">
    <property type="term" value="F:DNA-binding transcription factor activity"/>
    <property type="evidence" value="ECO:0007669"/>
    <property type="project" value="InterPro"/>
</dbReference>
<protein>
    <submittedName>
        <fullName evidence="5">GntR family transcriptional regulator</fullName>
    </submittedName>
</protein>
<dbReference type="OrthoDB" id="9799812at2"/>
<sequence>MSRTSTLRHSVINQFIEAISLGHITSPLPSQSTLADMFNISRTTVIHVLSYLMEQGVLQQTGGKYAIARQPTDADGFDVISGTMDEQTELFESRFYHMINQRQILPGDTITELQLARQCNVRPVVVREFLLRFSRYDLMESVRRGHWKMKQFDQEYAEKLFELREMLEVHALNCFMNLSDSDGRWITVRELLENHRHLRNTINQNYRMFSLLDQQLHMLLISAANNPFFDQMSEIISVIFHFHYQWDDRALKQRNTLAVEEHLAILSAMACRDRSLAMRELRQHLDTAKQSMIQSIERHAQ</sequence>
<dbReference type="Gene3D" id="1.10.10.10">
    <property type="entry name" value="Winged helix-like DNA-binding domain superfamily/Winged helix DNA-binding domain"/>
    <property type="match status" value="1"/>
</dbReference>
<dbReference type="InterPro" id="IPR036388">
    <property type="entry name" value="WH-like_DNA-bd_sf"/>
</dbReference>
<dbReference type="InterPro" id="IPR011711">
    <property type="entry name" value="GntR_C"/>
</dbReference>
<reference evidence="5 6" key="1">
    <citation type="submission" date="2018-04" db="EMBL/GenBank/DDBJ databases">
        <title>Brenneria corticis sp.nov.</title>
        <authorList>
            <person name="Li Y."/>
        </authorList>
    </citation>
    <scope>NUCLEOTIDE SEQUENCE [LARGE SCALE GENOMIC DNA]</scope>
    <source>
        <strain evidence="5 6">LMG 27715</strain>
    </source>
</reference>
<proteinExistence type="predicted"/>
<accession>A0A2U1U2D7</accession>
<dbReference type="InterPro" id="IPR008920">
    <property type="entry name" value="TF_FadR/GntR_C"/>
</dbReference>
<evidence type="ECO:0000313" key="5">
    <source>
        <dbReference type="EMBL" id="PWC15804.1"/>
    </source>
</evidence>
<keyword evidence="2" id="KW-0238">DNA-binding</keyword>
<dbReference type="GO" id="GO:0003677">
    <property type="term" value="F:DNA binding"/>
    <property type="evidence" value="ECO:0007669"/>
    <property type="project" value="UniProtKB-KW"/>
</dbReference>
<feature type="domain" description="GntR C-terminal" evidence="4">
    <location>
        <begin position="159"/>
        <end position="287"/>
    </location>
</feature>
<dbReference type="SMART" id="SM00895">
    <property type="entry name" value="FCD"/>
    <property type="match status" value="1"/>
</dbReference>
<dbReference type="SUPFAM" id="SSF48008">
    <property type="entry name" value="GntR ligand-binding domain-like"/>
    <property type="match status" value="1"/>
</dbReference>
<organism evidence="5 6">
    <name type="scientific">Brenneria roseae subsp. americana</name>
    <dbReference type="NCBI Taxonomy" id="1508507"/>
    <lineage>
        <taxon>Bacteria</taxon>
        <taxon>Pseudomonadati</taxon>
        <taxon>Pseudomonadota</taxon>
        <taxon>Gammaproteobacteria</taxon>
        <taxon>Enterobacterales</taxon>
        <taxon>Pectobacteriaceae</taxon>
        <taxon>Brenneria</taxon>
    </lineage>
</organism>
<evidence type="ECO:0000259" key="4">
    <source>
        <dbReference type="SMART" id="SM00895"/>
    </source>
</evidence>
<dbReference type="SUPFAM" id="SSF46785">
    <property type="entry name" value="Winged helix' DNA-binding domain"/>
    <property type="match status" value="2"/>
</dbReference>
<evidence type="ECO:0000256" key="1">
    <source>
        <dbReference type="ARBA" id="ARBA00023015"/>
    </source>
</evidence>
<dbReference type="EMBL" id="QDKJ01000001">
    <property type="protein sequence ID" value="PWC15804.1"/>
    <property type="molecule type" value="Genomic_DNA"/>
</dbReference>
<dbReference type="AlphaFoldDB" id="A0A2U1U2D7"/>
<dbReference type="InterPro" id="IPR000524">
    <property type="entry name" value="Tscrpt_reg_HTH_GntR"/>
</dbReference>
<dbReference type="PANTHER" id="PTHR43537:SF51">
    <property type="entry name" value="HTH-TYPE TRANSCRIPTIONAL REGULATOR LGOR-RELATED"/>
    <property type="match status" value="1"/>
</dbReference>
<dbReference type="PANTHER" id="PTHR43537">
    <property type="entry name" value="TRANSCRIPTIONAL REGULATOR, GNTR FAMILY"/>
    <property type="match status" value="1"/>
</dbReference>
<keyword evidence="3" id="KW-0804">Transcription</keyword>
<evidence type="ECO:0000256" key="3">
    <source>
        <dbReference type="ARBA" id="ARBA00023163"/>
    </source>
</evidence>
<gene>
    <name evidence="5" type="ORF">B4923_01430</name>
</gene>
<dbReference type="PRINTS" id="PR00035">
    <property type="entry name" value="HTHGNTR"/>
</dbReference>
<evidence type="ECO:0000256" key="2">
    <source>
        <dbReference type="ARBA" id="ARBA00023125"/>
    </source>
</evidence>
<dbReference type="InterPro" id="IPR036390">
    <property type="entry name" value="WH_DNA-bd_sf"/>
</dbReference>
<dbReference type="RefSeq" id="WP_109052566.1">
    <property type="nucleotide sequence ID" value="NZ_QDKJ01000001.1"/>
</dbReference>
<keyword evidence="6" id="KW-1185">Reference proteome</keyword>
<keyword evidence="1" id="KW-0805">Transcription regulation</keyword>
<comment type="caution">
    <text evidence="5">The sequence shown here is derived from an EMBL/GenBank/DDBJ whole genome shotgun (WGS) entry which is preliminary data.</text>
</comment>
<dbReference type="Pfam" id="PF07729">
    <property type="entry name" value="FCD"/>
    <property type="match status" value="1"/>
</dbReference>
<evidence type="ECO:0000313" key="6">
    <source>
        <dbReference type="Proteomes" id="UP000245138"/>
    </source>
</evidence>
<dbReference type="Proteomes" id="UP000245138">
    <property type="component" value="Unassembled WGS sequence"/>
</dbReference>
<dbReference type="Gene3D" id="1.20.120.530">
    <property type="entry name" value="GntR ligand-binding domain-like"/>
    <property type="match status" value="1"/>
</dbReference>